<feature type="region of interest" description="Disordered" evidence="1">
    <location>
        <begin position="198"/>
        <end position="266"/>
    </location>
</feature>
<organism evidence="3 4">
    <name type="scientific">Mycena venus</name>
    <dbReference type="NCBI Taxonomy" id="2733690"/>
    <lineage>
        <taxon>Eukaryota</taxon>
        <taxon>Fungi</taxon>
        <taxon>Dikarya</taxon>
        <taxon>Basidiomycota</taxon>
        <taxon>Agaricomycotina</taxon>
        <taxon>Agaricomycetes</taxon>
        <taxon>Agaricomycetidae</taxon>
        <taxon>Agaricales</taxon>
        <taxon>Marasmiineae</taxon>
        <taxon>Mycenaceae</taxon>
        <taxon>Mycena</taxon>
    </lineage>
</organism>
<dbReference type="InterPro" id="IPR045469">
    <property type="entry name" value="Nis1"/>
</dbReference>
<evidence type="ECO:0000313" key="4">
    <source>
        <dbReference type="Proteomes" id="UP000620124"/>
    </source>
</evidence>
<evidence type="ECO:0000256" key="2">
    <source>
        <dbReference type="SAM" id="SignalP"/>
    </source>
</evidence>
<evidence type="ECO:0000313" key="3">
    <source>
        <dbReference type="EMBL" id="KAF7342947.1"/>
    </source>
</evidence>
<sequence length="290" mass="30015">MKFLASLALSAALATTTFAQTISIQAPADGTTIQAGSSITVEVIQESTQNDLVQVALAIGLGIPNSAPAIGGNILYNGPFNPQLQNTGIPTGQGPPIAFLQNFTVTIPVGTPAGLMSLNVAHFDLIGAGKFPNTETVNVTLNYKRRLAASTHAWHGQASTHASPRSSSTRRCATASAKSAACAAANVPSLQLATGASHSAPLTQVPRPVRTSARHTSGPPPPAALHDPAREFLTPGASRGERANSACEASPHVLPASRDSNSTASPHHTALFTRAHQRQWPWTAARELGL</sequence>
<comment type="caution">
    <text evidence="3">The sequence shown here is derived from an EMBL/GenBank/DDBJ whole genome shotgun (WGS) entry which is preliminary data.</text>
</comment>
<gene>
    <name evidence="3" type="ORF">MVEN_01724700</name>
</gene>
<feature type="chain" id="PRO_5034865145" evidence="2">
    <location>
        <begin position="20"/>
        <end position="290"/>
    </location>
</feature>
<dbReference type="OrthoDB" id="2841294at2759"/>
<dbReference type="AlphaFoldDB" id="A0A8H6XL00"/>
<evidence type="ECO:0000256" key="1">
    <source>
        <dbReference type="SAM" id="MobiDB-lite"/>
    </source>
</evidence>
<name>A0A8H6XL00_9AGAR</name>
<feature type="signal peptide" evidence="2">
    <location>
        <begin position="1"/>
        <end position="19"/>
    </location>
</feature>
<dbReference type="Pfam" id="PF19271">
    <property type="entry name" value="Nis1"/>
    <property type="match status" value="1"/>
</dbReference>
<dbReference type="EMBL" id="JACAZI010000016">
    <property type="protein sequence ID" value="KAF7342947.1"/>
    <property type="molecule type" value="Genomic_DNA"/>
</dbReference>
<dbReference type="Proteomes" id="UP000620124">
    <property type="component" value="Unassembled WGS sequence"/>
</dbReference>
<keyword evidence="4" id="KW-1185">Reference proteome</keyword>
<protein>
    <submittedName>
        <fullName evidence="3">Uncharacterized protein</fullName>
    </submittedName>
</protein>
<proteinExistence type="predicted"/>
<keyword evidence="2" id="KW-0732">Signal</keyword>
<reference evidence="3" key="1">
    <citation type="submission" date="2020-05" db="EMBL/GenBank/DDBJ databases">
        <title>Mycena genomes resolve the evolution of fungal bioluminescence.</title>
        <authorList>
            <person name="Tsai I.J."/>
        </authorList>
    </citation>
    <scope>NUCLEOTIDE SEQUENCE</scope>
    <source>
        <strain evidence="3">CCC161011</strain>
    </source>
</reference>
<accession>A0A8H6XL00</accession>